<evidence type="ECO:0000313" key="1">
    <source>
        <dbReference type="EMBL" id="GAA1668154.1"/>
    </source>
</evidence>
<protein>
    <recommendedName>
        <fullName evidence="3">Transcription factor zinc-finger domain-containing protein</fullName>
    </recommendedName>
</protein>
<evidence type="ECO:0008006" key="3">
    <source>
        <dbReference type="Google" id="ProtNLM"/>
    </source>
</evidence>
<gene>
    <name evidence="1" type="ORF">GCM10009745_08230</name>
</gene>
<organism evidence="1 2">
    <name type="scientific">Kribbella yunnanensis</name>
    <dbReference type="NCBI Taxonomy" id="190194"/>
    <lineage>
        <taxon>Bacteria</taxon>
        <taxon>Bacillati</taxon>
        <taxon>Actinomycetota</taxon>
        <taxon>Actinomycetes</taxon>
        <taxon>Propionibacteriales</taxon>
        <taxon>Kribbellaceae</taxon>
        <taxon>Kribbella</taxon>
    </lineage>
</organism>
<keyword evidence="2" id="KW-1185">Reference proteome</keyword>
<dbReference type="Gene3D" id="2.10.230.10">
    <property type="entry name" value="Heat shock protein DnaJ, cysteine-rich domain"/>
    <property type="match status" value="1"/>
</dbReference>
<reference evidence="2" key="1">
    <citation type="journal article" date="2019" name="Int. J. Syst. Evol. Microbiol.">
        <title>The Global Catalogue of Microorganisms (GCM) 10K type strain sequencing project: providing services to taxonomists for standard genome sequencing and annotation.</title>
        <authorList>
            <consortium name="The Broad Institute Genomics Platform"/>
            <consortium name="The Broad Institute Genome Sequencing Center for Infectious Disease"/>
            <person name="Wu L."/>
            <person name="Ma J."/>
        </authorList>
    </citation>
    <scope>NUCLEOTIDE SEQUENCE [LARGE SCALE GENOMIC DNA]</scope>
    <source>
        <strain evidence="2">JCM 14307</strain>
    </source>
</reference>
<dbReference type="Proteomes" id="UP001500280">
    <property type="component" value="Unassembled WGS sequence"/>
</dbReference>
<evidence type="ECO:0000313" key="2">
    <source>
        <dbReference type="Proteomes" id="UP001500280"/>
    </source>
</evidence>
<sequence length="53" mass="5905">MARDNRPAQQICPSCKGKAWKITPKQRIKNGKPVTENVQEPCPQCGGVGWVNR</sequence>
<comment type="caution">
    <text evidence="1">The sequence shown here is derived from an EMBL/GenBank/DDBJ whole genome shotgun (WGS) entry which is preliminary data.</text>
</comment>
<accession>A0ABP4S9F2</accession>
<dbReference type="EMBL" id="BAAANF010000002">
    <property type="protein sequence ID" value="GAA1668154.1"/>
    <property type="molecule type" value="Genomic_DNA"/>
</dbReference>
<proteinExistence type="predicted"/>
<name>A0ABP4S9F2_9ACTN</name>